<dbReference type="InterPro" id="IPR027417">
    <property type="entry name" value="P-loop_NTPase"/>
</dbReference>
<evidence type="ECO:0000259" key="3">
    <source>
        <dbReference type="Pfam" id="PF22942"/>
    </source>
</evidence>
<feature type="region of interest" description="Disordered" evidence="1">
    <location>
        <begin position="223"/>
        <end position="251"/>
    </location>
</feature>
<keyword evidence="5" id="KW-1185">Reference proteome</keyword>
<dbReference type="EMBL" id="JAPDRK010000019">
    <property type="protein sequence ID" value="KAJ9604442.1"/>
    <property type="molecule type" value="Genomic_DNA"/>
</dbReference>
<feature type="region of interest" description="Disordered" evidence="1">
    <location>
        <begin position="278"/>
        <end position="308"/>
    </location>
</feature>
<dbReference type="SUPFAM" id="SSF52540">
    <property type="entry name" value="P-loop containing nucleoside triphosphate hydrolases"/>
    <property type="match status" value="2"/>
</dbReference>
<feature type="compositionally biased region" description="Basic and acidic residues" evidence="1">
    <location>
        <begin position="232"/>
        <end position="247"/>
    </location>
</feature>
<comment type="caution">
    <text evidence="4">The sequence shown here is derived from an EMBL/GenBank/DDBJ whole genome shotgun (WGS) entry which is preliminary data.</text>
</comment>
<feature type="compositionally biased region" description="Basic and acidic residues" evidence="1">
    <location>
        <begin position="196"/>
        <end position="205"/>
    </location>
</feature>
<dbReference type="PANTHER" id="PTHR46411:SF2">
    <property type="entry name" value="AAA+ ATPASE DOMAIN-CONTAINING PROTEIN"/>
    <property type="match status" value="1"/>
</dbReference>
<feature type="compositionally biased region" description="Polar residues" evidence="1">
    <location>
        <begin position="398"/>
        <end position="420"/>
    </location>
</feature>
<feature type="compositionally biased region" description="Basic and acidic residues" evidence="1">
    <location>
        <begin position="381"/>
        <end position="397"/>
    </location>
</feature>
<evidence type="ECO:0000313" key="5">
    <source>
        <dbReference type="Proteomes" id="UP001172673"/>
    </source>
</evidence>
<dbReference type="InterPro" id="IPR054289">
    <property type="entry name" value="DUF7025"/>
</dbReference>
<feature type="compositionally biased region" description="Polar residues" evidence="1">
    <location>
        <begin position="11"/>
        <end position="28"/>
    </location>
</feature>
<feature type="compositionally biased region" description="Basic and acidic residues" evidence="1">
    <location>
        <begin position="31"/>
        <end position="48"/>
    </location>
</feature>
<dbReference type="Gene3D" id="3.40.50.300">
    <property type="entry name" value="P-loop containing nucleotide triphosphate hydrolases"/>
    <property type="match status" value="1"/>
</dbReference>
<evidence type="ECO:0000313" key="4">
    <source>
        <dbReference type="EMBL" id="KAJ9604442.1"/>
    </source>
</evidence>
<evidence type="ECO:0008006" key="6">
    <source>
        <dbReference type="Google" id="ProtNLM"/>
    </source>
</evidence>
<feature type="compositionally biased region" description="Basic and acidic residues" evidence="1">
    <location>
        <begin position="94"/>
        <end position="103"/>
    </location>
</feature>
<feature type="region of interest" description="Disordered" evidence="1">
    <location>
        <begin position="186"/>
        <end position="207"/>
    </location>
</feature>
<accession>A0AA38X0G3</accession>
<dbReference type="Pfam" id="PF22942">
    <property type="entry name" value="DUF7025"/>
    <property type="match status" value="1"/>
</dbReference>
<dbReference type="PANTHER" id="PTHR46411">
    <property type="entry name" value="FAMILY ATPASE, PUTATIVE-RELATED"/>
    <property type="match status" value="1"/>
</dbReference>
<dbReference type="GO" id="GO:0016887">
    <property type="term" value="F:ATP hydrolysis activity"/>
    <property type="evidence" value="ECO:0007669"/>
    <property type="project" value="InterPro"/>
</dbReference>
<dbReference type="Pfam" id="PF00004">
    <property type="entry name" value="AAA"/>
    <property type="match status" value="1"/>
</dbReference>
<dbReference type="Proteomes" id="UP001172673">
    <property type="component" value="Unassembled WGS sequence"/>
</dbReference>
<reference evidence="4" key="1">
    <citation type="submission" date="2022-10" db="EMBL/GenBank/DDBJ databases">
        <title>Culturing micro-colonial fungi from biological soil crusts in the Mojave desert and describing Neophaeococcomyces mojavensis, and introducing the new genera and species Taxawa tesnikishii.</title>
        <authorList>
            <person name="Kurbessoian T."/>
            <person name="Stajich J.E."/>
        </authorList>
    </citation>
    <scope>NUCLEOTIDE SEQUENCE</scope>
    <source>
        <strain evidence="4">TK_41</strain>
    </source>
</reference>
<feature type="compositionally biased region" description="Polar residues" evidence="1">
    <location>
        <begin position="278"/>
        <end position="288"/>
    </location>
</feature>
<dbReference type="GO" id="GO:0005524">
    <property type="term" value="F:ATP binding"/>
    <property type="evidence" value="ECO:0007669"/>
    <property type="project" value="InterPro"/>
</dbReference>
<feature type="region of interest" description="Disordered" evidence="1">
    <location>
        <begin position="83"/>
        <end position="104"/>
    </location>
</feature>
<feature type="domain" description="ATPase AAA-type core" evidence="2">
    <location>
        <begin position="798"/>
        <end position="861"/>
    </location>
</feature>
<organism evidence="4 5">
    <name type="scientific">Cladophialophora chaetospira</name>
    <dbReference type="NCBI Taxonomy" id="386627"/>
    <lineage>
        <taxon>Eukaryota</taxon>
        <taxon>Fungi</taxon>
        <taxon>Dikarya</taxon>
        <taxon>Ascomycota</taxon>
        <taxon>Pezizomycotina</taxon>
        <taxon>Eurotiomycetes</taxon>
        <taxon>Chaetothyriomycetidae</taxon>
        <taxon>Chaetothyriales</taxon>
        <taxon>Herpotrichiellaceae</taxon>
        <taxon>Cladophialophora</taxon>
    </lineage>
</organism>
<evidence type="ECO:0000259" key="2">
    <source>
        <dbReference type="Pfam" id="PF00004"/>
    </source>
</evidence>
<dbReference type="InterPro" id="IPR003959">
    <property type="entry name" value="ATPase_AAA_core"/>
</dbReference>
<gene>
    <name evidence="4" type="ORF">H2200_011278</name>
</gene>
<dbReference type="AlphaFoldDB" id="A0AA38X0G3"/>
<protein>
    <recommendedName>
        <fullName evidence="6">AAA+ ATPase domain-containing protein</fullName>
    </recommendedName>
</protein>
<feature type="region of interest" description="Disordered" evidence="1">
    <location>
        <begin position="1"/>
        <end position="67"/>
    </location>
</feature>
<proteinExistence type="predicted"/>
<name>A0AA38X0G3_9EURO</name>
<sequence length="862" mass="96699">MATEAEACRRPTQSQTTTGSLPVNTEQASEVDLKKPLTGEETVDRPSLHDIPTAGATFGTKSNEDAPEDRLVGEQYGQNTTPFEQQKQNQGIDAHQDKTKQAPDLETLTHTIDGLAGEMDVPQDQAELERELLYDVFSATKHLRRPLSDRVSSGKRRVVQTMSYMQLVEDRLLFLETKMDKINQHIRSLTGQPPEETEKSKKDAQASRQLILEVNRISIAEDQARKKTAVQEVDRSRARARRNESDSVHPSTYEGKLWTRHIIDVVVPEMGSGNSFTTPLSLSANVKPNSADPANPEPGENQRQSPSRVRIHSTLLLDLLKHISDDQFVTHERAGQCHQTFLQPFKLFVTYEVEIRKWAEKLEEKLNDESLPSETNGAGEKWTKKEITKPQKLDKPQNDASENPVIAQNPTSSDLSKGESATASHLDPLWTRECLDHLKVLIQLFDNDLKPVFDHHRDAISGKLRSIAFAELWHLFGSGEDIQSANGHPQVCRVLTSAGGRPFLSTKRDAGMARDEEESSIITSNGSPFIIQAFCYDFDGSAIGAVERTFTIQRYEGKRLITSLPCYPVRFAKTARDLAQYRQELMDRGRRFAQLATDNQKIHYRYSGLTLDEVSQPKEQISSDVIIDFTMAFLANKEWELKIGIGPQLPPDPRETLEVIDAEDTQFEGINETVHKDYNIDSQRLKSFLEKEKPNLGSSISVQDLKADDFLLFPNRVLGFVLRSRKWASFAVANIEDIIQQDAGFDQLILPEGHRDTLLALVQTHAQAVRPTQEDMLHTSKQTDELDLVRGKGKGLIILLHGEPGVGKTSTAESIAAYTDRPLFAVTCGDIGQTAEDVESRLETNFQLAHRWGCVLLLDEAE</sequence>
<evidence type="ECO:0000256" key="1">
    <source>
        <dbReference type="SAM" id="MobiDB-lite"/>
    </source>
</evidence>
<feature type="region of interest" description="Disordered" evidence="1">
    <location>
        <begin position="367"/>
        <end position="420"/>
    </location>
</feature>
<feature type="domain" description="DUF7025" evidence="3">
    <location>
        <begin position="464"/>
        <end position="572"/>
    </location>
</feature>